<keyword evidence="6 7" id="KW-0472">Membrane</keyword>
<name>A0ABQ6E3T3_9GAMM</name>
<reference evidence="9" key="1">
    <citation type="journal article" date="2019" name="Int. J. Syst. Evol. Microbiol.">
        <title>The Global Catalogue of Microorganisms (GCM) 10K type strain sequencing project: providing services to taxonomists for standard genome sequencing and annotation.</title>
        <authorList>
            <consortium name="The Broad Institute Genomics Platform"/>
            <consortium name="The Broad Institute Genome Sequencing Center for Infectious Disease"/>
            <person name="Wu L."/>
            <person name="Ma J."/>
        </authorList>
    </citation>
    <scope>NUCLEOTIDE SEQUENCE [LARGE SCALE GENOMIC DNA]</scope>
    <source>
        <strain evidence="9">NBRC 103166</strain>
    </source>
</reference>
<feature type="transmembrane region" description="Helical" evidence="7">
    <location>
        <begin position="163"/>
        <end position="182"/>
    </location>
</feature>
<evidence type="ECO:0000256" key="5">
    <source>
        <dbReference type="ARBA" id="ARBA00022989"/>
    </source>
</evidence>
<protein>
    <submittedName>
        <fullName evidence="8">SMP protein</fullName>
    </submittedName>
</protein>
<feature type="transmembrane region" description="Helical" evidence="7">
    <location>
        <begin position="7"/>
        <end position="28"/>
    </location>
</feature>
<dbReference type="RefSeq" id="WP_284204770.1">
    <property type="nucleotide sequence ID" value="NZ_BSPQ01000013.1"/>
</dbReference>
<comment type="caution">
    <text evidence="8">The sequence shown here is derived from an EMBL/GenBank/DDBJ whole genome shotgun (WGS) entry which is preliminary data.</text>
</comment>
<proteinExistence type="inferred from homology"/>
<evidence type="ECO:0000256" key="7">
    <source>
        <dbReference type="SAM" id="Phobius"/>
    </source>
</evidence>
<keyword evidence="3" id="KW-1003">Cell membrane</keyword>
<sequence>MKTKMYYGLRFIQITGLLAVTIIILIQLNQLRVISNEVRYQQTEKFSSSLTNLAAAEASRYFTNKKEQDLQLLINELSNDPMVRDATIYDHLGKILYQSADPLSLPVLLKIEQSPAHNITGVIPYIAELYNDNKKIGYIRISLEQDHILRIIFNYQQQNLETLLLLLSLSFLAGIIIMALFFKRAEAWYRRLGDLIPNLIAANKKSQ</sequence>
<gene>
    <name evidence="8" type="ORF">GCM10007916_27350</name>
</gene>
<evidence type="ECO:0000256" key="1">
    <source>
        <dbReference type="ARBA" id="ARBA00004236"/>
    </source>
</evidence>
<dbReference type="Proteomes" id="UP001157353">
    <property type="component" value="Unassembled WGS sequence"/>
</dbReference>
<comment type="subcellular location">
    <subcellularLocation>
        <location evidence="1">Cell membrane</location>
    </subcellularLocation>
</comment>
<accession>A0ABQ6E3T3</accession>
<keyword evidence="5 7" id="KW-1133">Transmembrane helix</keyword>
<comment type="similarity">
    <text evidence="2">Belongs to the Smp family.</text>
</comment>
<organism evidence="8 9">
    <name type="scientific">Psychromonas marina</name>
    <dbReference type="NCBI Taxonomy" id="88364"/>
    <lineage>
        <taxon>Bacteria</taxon>
        <taxon>Pseudomonadati</taxon>
        <taxon>Pseudomonadota</taxon>
        <taxon>Gammaproteobacteria</taxon>
        <taxon>Alteromonadales</taxon>
        <taxon>Psychromonadaceae</taxon>
        <taxon>Psychromonas</taxon>
    </lineage>
</organism>
<keyword evidence="9" id="KW-1185">Reference proteome</keyword>
<evidence type="ECO:0000256" key="3">
    <source>
        <dbReference type="ARBA" id="ARBA00022475"/>
    </source>
</evidence>
<dbReference type="InterPro" id="IPR019305">
    <property type="entry name" value="Uncharacterised_Smp"/>
</dbReference>
<evidence type="ECO:0000313" key="8">
    <source>
        <dbReference type="EMBL" id="GLS91666.1"/>
    </source>
</evidence>
<dbReference type="EMBL" id="BSPQ01000013">
    <property type="protein sequence ID" value="GLS91666.1"/>
    <property type="molecule type" value="Genomic_DNA"/>
</dbReference>
<dbReference type="Pfam" id="PF10144">
    <property type="entry name" value="SMP_2"/>
    <property type="match status" value="1"/>
</dbReference>
<evidence type="ECO:0000256" key="2">
    <source>
        <dbReference type="ARBA" id="ARBA00005362"/>
    </source>
</evidence>
<evidence type="ECO:0000256" key="4">
    <source>
        <dbReference type="ARBA" id="ARBA00022692"/>
    </source>
</evidence>
<evidence type="ECO:0000256" key="6">
    <source>
        <dbReference type="ARBA" id="ARBA00023136"/>
    </source>
</evidence>
<evidence type="ECO:0000313" key="9">
    <source>
        <dbReference type="Proteomes" id="UP001157353"/>
    </source>
</evidence>
<keyword evidence="4 7" id="KW-0812">Transmembrane</keyword>